<feature type="active site" description="Cysteine sulfenic acid (-SOH) intermediate; for peroxidase activity" evidence="3">
    <location>
        <position position="45"/>
    </location>
</feature>
<dbReference type="GO" id="GO:0016491">
    <property type="term" value="F:oxidoreductase activity"/>
    <property type="evidence" value="ECO:0007669"/>
    <property type="project" value="UniProtKB-KW"/>
</dbReference>
<dbReference type="OrthoDB" id="6924at2157"/>
<dbReference type="PIRSF" id="PIRSF000239">
    <property type="entry name" value="AHPC"/>
    <property type="match status" value="1"/>
</dbReference>
<dbReference type="Proteomes" id="UP000195607">
    <property type="component" value="Chromosome I"/>
</dbReference>
<dbReference type="PANTHER" id="PTHR43110">
    <property type="entry name" value="THIOL PEROXIDASE"/>
    <property type="match status" value="1"/>
</dbReference>
<evidence type="ECO:0000313" key="6">
    <source>
        <dbReference type="EMBL" id="SJK84729.1"/>
    </source>
</evidence>
<accession>A0A1N5UCL2</accession>
<dbReference type="KEGG" id="cdiv:CPM_0883"/>
<dbReference type="EMBL" id="LT719092">
    <property type="protein sequence ID" value="SJK84729.1"/>
    <property type="molecule type" value="Genomic_DNA"/>
</dbReference>
<evidence type="ECO:0000256" key="3">
    <source>
        <dbReference type="PIRSR" id="PIRSR000239-1"/>
    </source>
</evidence>
<dbReference type="InterPro" id="IPR013766">
    <property type="entry name" value="Thioredoxin_domain"/>
</dbReference>
<keyword evidence="1" id="KW-0560">Oxidoreductase</keyword>
<evidence type="ECO:0000313" key="5">
    <source>
        <dbReference type="EMBL" id="SIM58117.1"/>
    </source>
</evidence>
<evidence type="ECO:0000256" key="1">
    <source>
        <dbReference type="ARBA" id="ARBA00023002"/>
    </source>
</evidence>
<evidence type="ECO:0000256" key="2">
    <source>
        <dbReference type="ARBA" id="ARBA00023284"/>
    </source>
</evidence>
<organism evidence="5 8">
    <name type="scientific">Cuniculiplasma divulgatum</name>
    <dbReference type="NCBI Taxonomy" id="1673428"/>
    <lineage>
        <taxon>Archaea</taxon>
        <taxon>Methanobacteriati</taxon>
        <taxon>Thermoplasmatota</taxon>
        <taxon>Thermoplasmata</taxon>
        <taxon>Thermoplasmatales</taxon>
        <taxon>Cuniculiplasmataceae</taxon>
        <taxon>Cuniculiplasma</taxon>
    </lineage>
</organism>
<proteinExistence type="predicted"/>
<protein>
    <submittedName>
        <fullName evidence="5">Peroxiredoxin</fullName>
    </submittedName>
</protein>
<sequence>MVVKVGDMAPDFELPDAKNKVRKLSEFRGGNVVLAFFPGAFTGVCTKEMCAFRDSMAAFNDMKAKVLGISVDTPFSLAKFAETNNLNFDLLSDHGKHVITEYGIVHKNFIGLPKLDVSKRSVFILDKTGKVVYAWVSEDPGKEPDYQVIKDKLKTMN</sequence>
<dbReference type="Pfam" id="PF00578">
    <property type="entry name" value="AhpC-TSA"/>
    <property type="match status" value="1"/>
</dbReference>
<dbReference type="InterPro" id="IPR050455">
    <property type="entry name" value="Tpx_Peroxidase_subfamily"/>
</dbReference>
<reference evidence="7" key="3">
    <citation type="submission" date="2016-06" db="EMBL/GenBank/DDBJ databases">
        <authorList>
            <person name="Toshchakov V.S."/>
        </authorList>
    </citation>
    <scope>NUCLEOTIDE SEQUENCE [LARGE SCALE GENOMIC DNA]</scope>
    <source>
        <strain>PM4 (JCM 30641</strain>
        <strain evidence="7">\VKM B-2940)</strain>
    </source>
</reference>
<evidence type="ECO:0000313" key="7">
    <source>
        <dbReference type="Proteomes" id="UP000187822"/>
    </source>
</evidence>
<dbReference type="Proteomes" id="UP000187822">
    <property type="component" value="Chromosome I"/>
</dbReference>
<evidence type="ECO:0000259" key="4">
    <source>
        <dbReference type="PROSITE" id="PS51352"/>
    </source>
</evidence>
<dbReference type="STRING" id="1673428.CPM_0883"/>
<dbReference type="GO" id="GO:0016209">
    <property type="term" value="F:antioxidant activity"/>
    <property type="evidence" value="ECO:0007669"/>
    <property type="project" value="InterPro"/>
</dbReference>
<dbReference type="AlphaFoldDB" id="A0A1N5UCL2"/>
<dbReference type="SUPFAM" id="SSF52833">
    <property type="entry name" value="Thioredoxin-like"/>
    <property type="match status" value="1"/>
</dbReference>
<reference evidence="5 8" key="1">
    <citation type="submission" date="2016-04" db="EMBL/GenBank/DDBJ databases">
        <authorList>
            <person name="Evans L.H."/>
            <person name="Alamgir A."/>
            <person name="Owens N."/>
            <person name="Weber N.D."/>
            <person name="Virtaneva K."/>
            <person name="Barbian K."/>
            <person name="Babar A."/>
            <person name="Rosenke K."/>
        </authorList>
    </citation>
    <scope>NUCLEOTIDE SEQUENCE [LARGE SCALE GENOMIC DNA]</scope>
    <source>
        <strain evidence="5">S5</strain>
        <strain evidence="8">S5(T) (JCM 30642 \VKM B-2941)</strain>
    </source>
</reference>
<dbReference type="EMBL" id="LT671858">
    <property type="protein sequence ID" value="SIM58117.1"/>
    <property type="molecule type" value="Genomic_DNA"/>
</dbReference>
<dbReference type="CDD" id="cd03018">
    <property type="entry name" value="PRX_AhpE_like"/>
    <property type="match status" value="1"/>
</dbReference>
<reference evidence="6" key="2">
    <citation type="submission" date="2016-06" db="EMBL/GenBank/DDBJ databases">
        <authorList>
            <person name="Olsen C.W."/>
            <person name="Carey S."/>
            <person name="Hinshaw L."/>
            <person name="Karasin A.I."/>
        </authorList>
    </citation>
    <scope>NUCLEOTIDE SEQUENCE [LARGE SCALE GENOMIC DNA]</scope>
    <source>
        <strain evidence="6">PM4</strain>
    </source>
</reference>
<dbReference type="InterPro" id="IPR036249">
    <property type="entry name" value="Thioredoxin-like_sf"/>
</dbReference>
<dbReference type="InterPro" id="IPR000866">
    <property type="entry name" value="AhpC/TSA"/>
</dbReference>
<keyword evidence="2" id="KW-0676">Redox-active center</keyword>
<dbReference type="PROSITE" id="PS51352">
    <property type="entry name" value="THIOREDOXIN_2"/>
    <property type="match status" value="1"/>
</dbReference>
<dbReference type="InterPro" id="IPR024706">
    <property type="entry name" value="Peroxiredoxin_AhpC-typ"/>
</dbReference>
<evidence type="ECO:0000313" key="8">
    <source>
        <dbReference type="Proteomes" id="UP000195607"/>
    </source>
</evidence>
<dbReference type="RefSeq" id="WP_021788688.1">
    <property type="nucleotide sequence ID" value="NZ_LT671858.1"/>
</dbReference>
<keyword evidence="7" id="KW-1185">Reference proteome</keyword>
<name>A0A1N5UCL2_9ARCH</name>
<gene>
    <name evidence="6" type="ORF">CPM_0883</name>
    <name evidence="5" type="ORF">CSP5_0886</name>
</gene>
<dbReference type="GeneID" id="41588160"/>
<feature type="domain" description="Thioredoxin" evidence="4">
    <location>
        <begin position="3"/>
        <end position="157"/>
    </location>
</feature>
<dbReference type="Gene3D" id="3.40.30.10">
    <property type="entry name" value="Glutaredoxin"/>
    <property type="match status" value="1"/>
</dbReference>
<dbReference type="PANTHER" id="PTHR43110:SF1">
    <property type="entry name" value="THIOL PEROXIDASE"/>
    <property type="match status" value="1"/>
</dbReference>